<dbReference type="Proteomes" id="UP000663400">
    <property type="component" value="Chromosome"/>
</dbReference>
<accession>A0ABX7RG07</accession>
<organism evidence="1 2">
    <name type="scientific">Lysobacter arenosi</name>
    <dbReference type="NCBI Taxonomy" id="2795387"/>
    <lineage>
        <taxon>Bacteria</taxon>
        <taxon>Pseudomonadati</taxon>
        <taxon>Pseudomonadota</taxon>
        <taxon>Gammaproteobacteria</taxon>
        <taxon>Lysobacterales</taxon>
        <taxon>Lysobacteraceae</taxon>
        <taxon>Lysobacter</taxon>
    </lineage>
</organism>
<proteinExistence type="predicted"/>
<name>A0ABX7RG07_9GAMM</name>
<sequence length="1547" mass="170453">MDDVLPGFQRGMTMASEYYIVCALPYSASADREFHVSLFFSPTIRPDTDSKLKQFRIFPDWAKTARKHLRIELFDQVGPIECTPLVDLIDSSLWRKLFPPGTPVKGPEVPRWNNRHWRSFAAKAVHDIARDLHMATIYADPTTPPRPLDHPLAEQLTRMVADRHYYRTEGDGRVRQRIYDESKMTADLDRVIESREPLVNIEQFVRGHADWLERAALELHRCRRYYERPESQLDYKPRPLPGAKVPPVQPAEPEFHERCAMAGDHPALLRRLGLVIDLSVADPARLRGAQWLSARVSVDGDLSACRTTRVRCHAVGDDLVSTPSGTDWVDGALRLGDENRFAVLTLDTDGSAIKTERFLWTLPRLLQIEQNGDPVNAATPAMRSGGFTVAATQQALSTQQRLDRQNDLEADFDNGTAPELHTEDVARGFRVEVWDDEARRWASLHKRLTHLTVEGFGPVLDRLPEEGFSQGTAAHETPNVDASPVHVHDALFGWEGWSLSAPRPGKRIRHHNGDEVVEDTPEPPAKDLIHPIRIRNEVQPGTLPRLRYGRRYAFRAWAVDLAGNSRPHALNPAPVAPPDQVTGALAATAPSTTPPTGALSSTDLRTATHMTLERRRLQSSSAPTHVDVEAATSLLVHPEVGPAVMERLRRRAPAGARIDSAALRATVSRRNLLSAQFAQAVGDPGESFVSDAVVRGNSDLSALMSSHAGAVSAAHARATLVEAMLRARQTVTALHPFLRWDPVPSPALVPRKRYTEGESLRVLVIRSSVTQDPSTLALTVSDPTTYAATAAAVISDIGYGATSERHLAPPKISQVQAELHGMFDPAIGETSVASHTRMLGWALRENGTLQDIDRADIDNPPDRIPQPSIDIVHVGTATTPLKTLPLLPGEAPAPGQTVVHDVDDLGLPYLPDPMARGISLVFAEAGRDGMLPFPFGAEGFTAAYGGTWPEIEPFRLVLNGGDDLRGNVEGRVATITLPPGDIQTFRLASSMPKDKLDLMGVWRALPASVRSNADVAEAAADGWLWGLSPFEDVMLVHAVDRPLEVPRPIRLTPMRAEGAMHAYLLGAVDLHGPSTDGLTAEATWTDRVDDLSLSKWHDLPCSSIAFHSPVRPYEDVALLATANAEVVVPAIGKVNLHHARHEFGDTRHRRVTYRFRASTRFREYFRPALLAADTSNQLDDGQSVVGPVVQVSVPSAARPAAPVVHSVIPLFRWSDGTEPEQPMSRRHTRRAGVRIYLERPWYSSGEGELLGVLLAPSGDDTFGPPPEDQSGFAFVSKWGADPIWVSAPVERRAMSMLELDDVLHSAGLDDRRVPGRPVTAPAQLPLTTLPGQPVVTVVGYEPQYNEARQLWYVDVALDPGAHFWPFLRLAVCRYQPESVAGCHLSAPVRCDFVQLPPERVTSVSRTDDRHVRVVVSGAVGRRERISHATDTIAAFATAVDHNRMLVARLQRRDPQIASDLGWRTEKTQRLVLRGHGSLGHDAAWVGELDAGEAIAFTRPGQGPSEWRVAVEEWERLESDPTHVPTPFADLEIPQWEHRLVYADEVDL</sequence>
<keyword evidence="2" id="KW-1185">Reference proteome</keyword>
<reference evidence="1 2" key="1">
    <citation type="submission" date="2021-02" db="EMBL/GenBank/DDBJ databases">
        <title>Lysobacter arenosi sp. nov., isolated from soil of gangwondo yeongwol, south Korea.</title>
        <authorList>
            <person name="Kim K.R."/>
            <person name="Kim K.H."/>
            <person name="Jeon C.O."/>
        </authorList>
    </citation>
    <scope>NUCLEOTIDE SEQUENCE [LARGE SCALE GENOMIC DNA]</scope>
    <source>
        <strain evidence="1 2">R7</strain>
    </source>
</reference>
<dbReference type="RefSeq" id="WP_207527096.1">
    <property type="nucleotide sequence ID" value="NZ_CP071517.1"/>
</dbReference>
<evidence type="ECO:0000313" key="2">
    <source>
        <dbReference type="Proteomes" id="UP000663400"/>
    </source>
</evidence>
<dbReference type="EMBL" id="CP071517">
    <property type="protein sequence ID" value="QSX75884.1"/>
    <property type="molecule type" value="Genomic_DNA"/>
</dbReference>
<protein>
    <submittedName>
        <fullName evidence="1">Uncharacterized protein</fullName>
    </submittedName>
</protein>
<gene>
    <name evidence="1" type="ORF">HIV01_005080</name>
</gene>
<evidence type="ECO:0000313" key="1">
    <source>
        <dbReference type="EMBL" id="QSX75884.1"/>
    </source>
</evidence>